<dbReference type="AlphaFoldDB" id="A0A845DA61"/>
<feature type="region of interest" description="Disordered" evidence="1">
    <location>
        <begin position="97"/>
        <end position="120"/>
    </location>
</feature>
<evidence type="ECO:0000313" key="3">
    <source>
        <dbReference type="Proteomes" id="UP000449092"/>
    </source>
</evidence>
<dbReference type="Gene3D" id="1.10.1510.10">
    <property type="entry name" value="Uncharacterised protein YqeY/AIM41 PF09424, N-terminal domain"/>
    <property type="match status" value="1"/>
</dbReference>
<organism evidence="2 3">
    <name type="scientific">Candidatus Spechtbacteria bacterium SB0662_bin_43</name>
    <dbReference type="NCBI Taxonomy" id="2604897"/>
    <lineage>
        <taxon>Bacteria</taxon>
        <taxon>Candidatus Spechtiibacteriota</taxon>
    </lineage>
</organism>
<sequence length="120" mass="13925">MSLRDTIHNDMTQALKQKQHVVVNVLRFVLSEITNREIELQKQEQGLDDAEVIKILLKEMKRRQESLDLYRDLGRVADFLIEEKELKALEKYVPEKMSGGGHTGVKTQSTAKKKQYSNRV</sequence>
<dbReference type="InterPro" id="IPR019004">
    <property type="entry name" value="YqeY/Aim41"/>
</dbReference>
<dbReference type="GO" id="GO:0016884">
    <property type="term" value="F:carbon-nitrogen ligase activity, with glutamine as amido-N-donor"/>
    <property type="evidence" value="ECO:0007669"/>
    <property type="project" value="InterPro"/>
</dbReference>
<dbReference type="InterPro" id="IPR042184">
    <property type="entry name" value="YqeY/Aim41_N"/>
</dbReference>
<evidence type="ECO:0000256" key="1">
    <source>
        <dbReference type="SAM" id="MobiDB-lite"/>
    </source>
</evidence>
<gene>
    <name evidence="2" type="ORF">F4X82_02615</name>
</gene>
<dbReference type="SUPFAM" id="SSF89095">
    <property type="entry name" value="GatB/YqeY motif"/>
    <property type="match status" value="1"/>
</dbReference>
<accession>A0A845DA61</accession>
<dbReference type="PANTHER" id="PTHR28055:SF1">
    <property type="entry name" value="ALTERED INHERITANCE OF MITOCHONDRIA PROTEIN 41, MITOCHONDRIAL"/>
    <property type="match status" value="1"/>
</dbReference>
<reference evidence="2 3" key="1">
    <citation type="submission" date="2019-09" db="EMBL/GenBank/DDBJ databases">
        <title>Characterisation of the sponge microbiome using genome-centric metagenomics.</title>
        <authorList>
            <person name="Engelberts J.P."/>
            <person name="Robbins S.J."/>
            <person name="De Goeij J.M."/>
            <person name="Aranda M."/>
            <person name="Bell S.C."/>
            <person name="Webster N.S."/>
        </authorList>
    </citation>
    <scope>NUCLEOTIDE SEQUENCE [LARGE SCALE GENOMIC DNA]</scope>
    <source>
        <strain evidence="2">SB0662_bin_43</strain>
    </source>
</reference>
<comment type="caution">
    <text evidence="2">The sequence shown here is derived from an EMBL/GenBank/DDBJ whole genome shotgun (WGS) entry which is preliminary data.</text>
</comment>
<proteinExistence type="predicted"/>
<name>A0A845DA61_9BACT</name>
<evidence type="ECO:0000313" key="2">
    <source>
        <dbReference type="EMBL" id="MYE38382.1"/>
    </source>
</evidence>
<dbReference type="EMBL" id="VXOY01000021">
    <property type="protein sequence ID" value="MYE38382.1"/>
    <property type="molecule type" value="Genomic_DNA"/>
</dbReference>
<dbReference type="InterPro" id="IPR003789">
    <property type="entry name" value="Asn/Gln_tRNA_amidoTrase-B-like"/>
</dbReference>
<dbReference type="Proteomes" id="UP000449092">
    <property type="component" value="Unassembled WGS sequence"/>
</dbReference>
<feature type="compositionally biased region" description="Basic residues" evidence="1">
    <location>
        <begin position="111"/>
        <end position="120"/>
    </location>
</feature>
<protein>
    <submittedName>
        <fullName evidence="2">Uncharacterized protein</fullName>
    </submittedName>
</protein>
<dbReference type="PANTHER" id="PTHR28055">
    <property type="entry name" value="ALTERED INHERITANCE OF MITOCHONDRIA PROTEIN 41, MITOCHONDRIAL"/>
    <property type="match status" value="1"/>
</dbReference>
<dbReference type="Pfam" id="PF09424">
    <property type="entry name" value="YqeY"/>
    <property type="match status" value="1"/>
</dbReference>